<dbReference type="NCBIfam" id="TIGR00482">
    <property type="entry name" value="nicotinate (nicotinamide) nucleotide adenylyltransferase"/>
    <property type="match status" value="1"/>
</dbReference>
<organism evidence="12 13">
    <name type="scientific">Phormidesmis priestleyi</name>
    <dbReference type="NCBI Taxonomy" id="268141"/>
    <lineage>
        <taxon>Bacteria</taxon>
        <taxon>Bacillati</taxon>
        <taxon>Cyanobacteriota</taxon>
        <taxon>Cyanophyceae</taxon>
        <taxon>Leptolyngbyales</taxon>
        <taxon>Leptolyngbyaceae</taxon>
        <taxon>Phormidesmis</taxon>
    </lineage>
</organism>
<comment type="pathway">
    <text evidence="2 10">Cofactor biosynthesis; NAD(+) biosynthesis; deamido-NAD(+) from nicotinate D-ribonucleotide: step 1/1.</text>
</comment>
<evidence type="ECO:0000256" key="8">
    <source>
        <dbReference type="ARBA" id="ARBA00023027"/>
    </source>
</evidence>
<evidence type="ECO:0000256" key="1">
    <source>
        <dbReference type="ARBA" id="ARBA00002324"/>
    </source>
</evidence>
<dbReference type="InterPro" id="IPR005248">
    <property type="entry name" value="NadD/NMNAT"/>
</dbReference>
<keyword evidence="4 10" id="KW-0808">Transferase</keyword>
<dbReference type="CDD" id="cd02165">
    <property type="entry name" value="NMNAT"/>
    <property type="match status" value="1"/>
</dbReference>
<comment type="catalytic activity">
    <reaction evidence="9 10">
        <text>nicotinate beta-D-ribonucleotide + ATP + H(+) = deamido-NAD(+) + diphosphate</text>
        <dbReference type="Rhea" id="RHEA:22860"/>
        <dbReference type="ChEBI" id="CHEBI:15378"/>
        <dbReference type="ChEBI" id="CHEBI:30616"/>
        <dbReference type="ChEBI" id="CHEBI:33019"/>
        <dbReference type="ChEBI" id="CHEBI:57502"/>
        <dbReference type="ChEBI" id="CHEBI:58437"/>
        <dbReference type="EC" id="2.7.7.18"/>
    </reaction>
</comment>
<comment type="similarity">
    <text evidence="10">Belongs to the NadD family.</text>
</comment>
<dbReference type="UniPathway" id="UPA00253">
    <property type="reaction ID" value="UER00332"/>
</dbReference>
<dbReference type="PANTHER" id="PTHR39321:SF3">
    <property type="entry name" value="PHOSPHOPANTETHEINE ADENYLYLTRANSFERASE"/>
    <property type="match status" value="1"/>
</dbReference>
<dbReference type="HAMAP" id="MF_00244">
    <property type="entry name" value="NaMN_adenylyltr"/>
    <property type="match status" value="1"/>
</dbReference>
<feature type="domain" description="Cytidyltransferase-like" evidence="11">
    <location>
        <begin position="12"/>
        <end position="170"/>
    </location>
</feature>
<evidence type="ECO:0000256" key="4">
    <source>
        <dbReference type="ARBA" id="ARBA00022679"/>
    </source>
</evidence>
<dbReference type="EMBL" id="QBMP01000044">
    <property type="protein sequence ID" value="PZO57822.1"/>
    <property type="molecule type" value="Genomic_DNA"/>
</dbReference>
<evidence type="ECO:0000256" key="5">
    <source>
        <dbReference type="ARBA" id="ARBA00022695"/>
    </source>
</evidence>
<protein>
    <recommendedName>
        <fullName evidence="10">Probable nicotinate-nucleotide adenylyltransferase</fullName>
        <ecNumber evidence="10">2.7.7.18</ecNumber>
    </recommendedName>
    <alternativeName>
        <fullName evidence="10">Deamido-NAD(+) diphosphorylase</fullName>
    </alternativeName>
    <alternativeName>
        <fullName evidence="10">Deamido-NAD(+) pyrophosphorylase</fullName>
    </alternativeName>
    <alternativeName>
        <fullName evidence="10">Nicotinate mononucleotide adenylyltransferase</fullName>
        <shortName evidence="10">NaMN adenylyltransferase</shortName>
    </alternativeName>
</protein>
<sequence length="208" mass="23233">MAPWNNPIRVALFGTSADPPHVGHQSILNWLAEDFDQVAVWAAENPYKPKQSPLGDRAEMLRLLTRTLVNSDRVSVYQSLSDRYSIHSIARARQIWPNAKFTLVVGADLVAQLPHWYQAPAIFAQADILVFPRPGYSIHGPALSALQQQATVTIAQPLTQYNIASSRYRTAECSQIADDLPPVIRDYISAHHLYPCLQPPKVQISTSR</sequence>
<dbReference type="AlphaFoldDB" id="A0A2W4XPB9"/>
<dbReference type="Gene3D" id="3.40.50.620">
    <property type="entry name" value="HUPs"/>
    <property type="match status" value="1"/>
</dbReference>
<comment type="caution">
    <text evidence="12">The sequence shown here is derived from an EMBL/GenBank/DDBJ whole genome shotgun (WGS) entry which is preliminary data.</text>
</comment>
<evidence type="ECO:0000313" key="13">
    <source>
        <dbReference type="Proteomes" id="UP000249794"/>
    </source>
</evidence>
<evidence type="ECO:0000259" key="11">
    <source>
        <dbReference type="Pfam" id="PF01467"/>
    </source>
</evidence>
<dbReference type="NCBIfam" id="NF000842">
    <property type="entry name" value="PRK00071.2-1"/>
    <property type="match status" value="1"/>
</dbReference>
<evidence type="ECO:0000256" key="6">
    <source>
        <dbReference type="ARBA" id="ARBA00022741"/>
    </source>
</evidence>
<evidence type="ECO:0000256" key="7">
    <source>
        <dbReference type="ARBA" id="ARBA00022840"/>
    </source>
</evidence>
<accession>A0A2W4XPB9</accession>
<reference evidence="13" key="1">
    <citation type="submission" date="2018-04" db="EMBL/GenBank/DDBJ databases">
        <authorList>
            <person name="Cornet L."/>
        </authorList>
    </citation>
    <scope>NUCLEOTIDE SEQUENCE [LARGE SCALE GENOMIC DNA]</scope>
</reference>
<keyword evidence="8 10" id="KW-0520">NAD</keyword>
<keyword evidence="6 10" id="KW-0547">Nucleotide-binding</keyword>
<comment type="function">
    <text evidence="1 10">Catalyzes the reversible adenylation of nicotinate mononucleotide (NaMN) to nicotinic acid adenine dinucleotide (NaAD).</text>
</comment>
<evidence type="ECO:0000256" key="9">
    <source>
        <dbReference type="ARBA" id="ARBA00048721"/>
    </source>
</evidence>
<evidence type="ECO:0000256" key="10">
    <source>
        <dbReference type="HAMAP-Rule" id="MF_00244"/>
    </source>
</evidence>
<gene>
    <name evidence="10" type="primary">nadD</name>
    <name evidence="12" type="ORF">DCF15_06300</name>
</gene>
<dbReference type="NCBIfam" id="TIGR00125">
    <property type="entry name" value="cyt_tran_rel"/>
    <property type="match status" value="1"/>
</dbReference>
<evidence type="ECO:0000256" key="2">
    <source>
        <dbReference type="ARBA" id="ARBA00005019"/>
    </source>
</evidence>
<proteinExistence type="inferred from homology"/>
<name>A0A2W4XPB9_9CYAN</name>
<dbReference type="InterPro" id="IPR004821">
    <property type="entry name" value="Cyt_trans-like"/>
</dbReference>
<dbReference type="Pfam" id="PF01467">
    <property type="entry name" value="CTP_transf_like"/>
    <property type="match status" value="1"/>
</dbReference>
<dbReference type="GO" id="GO:0009435">
    <property type="term" value="P:NAD+ biosynthetic process"/>
    <property type="evidence" value="ECO:0007669"/>
    <property type="project" value="UniProtKB-UniRule"/>
</dbReference>
<dbReference type="EC" id="2.7.7.18" evidence="10"/>
<evidence type="ECO:0000256" key="3">
    <source>
        <dbReference type="ARBA" id="ARBA00022642"/>
    </source>
</evidence>
<dbReference type="GO" id="GO:0004515">
    <property type="term" value="F:nicotinate-nucleotide adenylyltransferase activity"/>
    <property type="evidence" value="ECO:0007669"/>
    <property type="project" value="UniProtKB-UniRule"/>
</dbReference>
<dbReference type="InterPro" id="IPR014729">
    <property type="entry name" value="Rossmann-like_a/b/a_fold"/>
</dbReference>
<dbReference type="PANTHER" id="PTHR39321">
    <property type="entry name" value="NICOTINATE-NUCLEOTIDE ADENYLYLTRANSFERASE-RELATED"/>
    <property type="match status" value="1"/>
</dbReference>
<evidence type="ECO:0000313" key="12">
    <source>
        <dbReference type="EMBL" id="PZO57822.1"/>
    </source>
</evidence>
<dbReference type="SUPFAM" id="SSF52374">
    <property type="entry name" value="Nucleotidylyl transferase"/>
    <property type="match status" value="1"/>
</dbReference>
<dbReference type="Proteomes" id="UP000249794">
    <property type="component" value="Unassembled WGS sequence"/>
</dbReference>
<keyword evidence="3 10" id="KW-0662">Pyridine nucleotide biosynthesis</keyword>
<keyword evidence="7 10" id="KW-0067">ATP-binding</keyword>
<reference evidence="12 13" key="2">
    <citation type="submission" date="2018-06" db="EMBL/GenBank/DDBJ databases">
        <title>Metagenomic assembly of (sub)arctic Cyanobacteria and their associated microbiome from non-axenic cultures.</title>
        <authorList>
            <person name="Baurain D."/>
        </authorList>
    </citation>
    <scope>NUCLEOTIDE SEQUENCE [LARGE SCALE GENOMIC DNA]</scope>
    <source>
        <strain evidence="12">ULC027bin1</strain>
    </source>
</reference>
<keyword evidence="5 10" id="KW-0548">Nucleotidyltransferase</keyword>
<dbReference type="GO" id="GO:0005524">
    <property type="term" value="F:ATP binding"/>
    <property type="evidence" value="ECO:0007669"/>
    <property type="project" value="UniProtKB-KW"/>
</dbReference>